<dbReference type="EMBL" id="WTUX01000022">
    <property type="protein sequence ID" value="MZR15260.1"/>
    <property type="molecule type" value="Genomic_DNA"/>
</dbReference>
<evidence type="ECO:0000256" key="3">
    <source>
        <dbReference type="ARBA" id="ARBA00022692"/>
    </source>
</evidence>
<dbReference type="RefSeq" id="WP_161353675.1">
    <property type="nucleotide sequence ID" value="NZ_WTUX01000022.1"/>
</dbReference>
<keyword evidence="4 6" id="KW-1133">Transmembrane helix</keyword>
<evidence type="ECO:0000313" key="8">
    <source>
        <dbReference type="Proteomes" id="UP000467322"/>
    </source>
</evidence>
<keyword evidence="8" id="KW-1185">Reference proteome</keyword>
<keyword evidence="2" id="KW-1003">Cell membrane</keyword>
<dbReference type="Pfam" id="PF01810">
    <property type="entry name" value="LysE"/>
    <property type="match status" value="1"/>
</dbReference>
<protein>
    <submittedName>
        <fullName evidence="7">LysE family transporter</fullName>
    </submittedName>
</protein>
<feature type="transmembrane region" description="Helical" evidence="6">
    <location>
        <begin position="40"/>
        <end position="65"/>
    </location>
</feature>
<evidence type="ECO:0000256" key="2">
    <source>
        <dbReference type="ARBA" id="ARBA00022475"/>
    </source>
</evidence>
<name>A0A845M4I4_9RHOB</name>
<gene>
    <name evidence="7" type="ORF">GQE99_19755</name>
</gene>
<keyword evidence="5 6" id="KW-0472">Membrane</keyword>
<proteinExistence type="predicted"/>
<evidence type="ECO:0000256" key="4">
    <source>
        <dbReference type="ARBA" id="ARBA00022989"/>
    </source>
</evidence>
<dbReference type="AlphaFoldDB" id="A0A845M4I4"/>
<evidence type="ECO:0000256" key="1">
    <source>
        <dbReference type="ARBA" id="ARBA00004651"/>
    </source>
</evidence>
<evidence type="ECO:0000256" key="5">
    <source>
        <dbReference type="ARBA" id="ARBA00023136"/>
    </source>
</evidence>
<evidence type="ECO:0000313" key="7">
    <source>
        <dbReference type="EMBL" id="MZR15260.1"/>
    </source>
</evidence>
<dbReference type="PANTHER" id="PTHR30086">
    <property type="entry name" value="ARGININE EXPORTER PROTEIN ARGO"/>
    <property type="match status" value="1"/>
</dbReference>
<dbReference type="PANTHER" id="PTHR30086:SF20">
    <property type="entry name" value="ARGININE EXPORTER PROTEIN ARGO-RELATED"/>
    <property type="match status" value="1"/>
</dbReference>
<feature type="transmembrane region" description="Helical" evidence="6">
    <location>
        <begin position="152"/>
        <end position="174"/>
    </location>
</feature>
<dbReference type="Proteomes" id="UP000467322">
    <property type="component" value="Unassembled WGS sequence"/>
</dbReference>
<dbReference type="GO" id="GO:0005886">
    <property type="term" value="C:plasma membrane"/>
    <property type="evidence" value="ECO:0007669"/>
    <property type="project" value="UniProtKB-SubCell"/>
</dbReference>
<comment type="subcellular location">
    <subcellularLocation>
        <location evidence="1">Cell membrane</location>
        <topology evidence="1">Multi-pass membrane protein</topology>
    </subcellularLocation>
</comment>
<evidence type="ECO:0000256" key="6">
    <source>
        <dbReference type="SAM" id="Phobius"/>
    </source>
</evidence>
<keyword evidence="3 6" id="KW-0812">Transmembrane</keyword>
<feature type="transmembrane region" description="Helical" evidence="6">
    <location>
        <begin position="77"/>
        <end position="95"/>
    </location>
</feature>
<feature type="transmembrane region" description="Helical" evidence="6">
    <location>
        <begin position="186"/>
        <end position="207"/>
    </location>
</feature>
<reference evidence="7 8" key="1">
    <citation type="submission" date="2019-12" db="EMBL/GenBank/DDBJ databases">
        <title>Maritimibacter sp. nov. sp. isolated from sea sand.</title>
        <authorList>
            <person name="Kim J."/>
            <person name="Jeong S.E."/>
            <person name="Jung H.S."/>
            <person name="Jeon C.O."/>
        </authorList>
    </citation>
    <scope>NUCLEOTIDE SEQUENCE [LARGE SCALE GENOMIC DNA]</scope>
    <source>
        <strain evidence="7 8">DP07</strain>
    </source>
</reference>
<feature type="transmembrane region" description="Helical" evidence="6">
    <location>
        <begin position="115"/>
        <end position="140"/>
    </location>
</feature>
<organism evidence="7 8">
    <name type="scientific">Maritimibacter harenae</name>
    <dbReference type="NCBI Taxonomy" id="2606218"/>
    <lineage>
        <taxon>Bacteria</taxon>
        <taxon>Pseudomonadati</taxon>
        <taxon>Pseudomonadota</taxon>
        <taxon>Alphaproteobacteria</taxon>
        <taxon>Rhodobacterales</taxon>
        <taxon>Roseobacteraceae</taxon>
        <taxon>Maritimibacter</taxon>
    </lineage>
</organism>
<feature type="transmembrane region" description="Helical" evidence="6">
    <location>
        <begin position="6"/>
        <end position="28"/>
    </location>
</feature>
<comment type="caution">
    <text evidence="7">The sequence shown here is derived from an EMBL/GenBank/DDBJ whole genome shotgun (WGS) entry which is preliminary data.</text>
</comment>
<dbReference type="GO" id="GO:0015171">
    <property type="term" value="F:amino acid transmembrane transporter activity"/>
    <property type="evidence" value="ECO:0007669"/>
    <property type="project" value="TreeGrafter"/>
</dbReference>
<dbReference type="InterPro" id="IPR001123">
    <property type="entry name" value="LeuE-type"/>
</dbReference>
<accession>A0A845M4I4</accession>
<sequence length="208" mass="21809">MTLGELIPILAVWVVAVGSPGPANLTLLTTALGSGRRAALGVASGIITGSITWATAAGLGLGALMMTHSWSIEVLRYLGAAYLLFLAIRSARSAFRKSTRELEPARAGIGFRKGWLKGAAVHLTNPKAIFFWGSLFAVIVSPDAARADIVTVGLACIATSTTVVFTYAFLFSTARAARAYLKLQQLFDGLFAALFGAAALSILTTRFA</sequence>